<reference evidence="1" key="1">
    <citation type="submission" date="2014-11" db="EMBL/GenBank/DDBJ databases">
        <authorList>
            <person name="Amaro Gonzalez C."/>
        </authorList>
    </citation>
    <scope>NUCLEOTIDE SEQUENCE</scope>
</reference>
<protein>
    <submittedName>
        <fullName evidence="1">Uncharacterized protein</fullName>
    </submittedName>
</protein>
<reference evidence="1" key="2">
    <citation type="journal article" date="2015" name="Fish Shellfish Immunol.">
        <title>Early steps in the European eel (Anguilla anguilla)-Vibrio vulnificus interaction in the gills: Role of the RtxA13 toxin.</title>
        <authorList>
            <person name="Callol A."/>
            <person name="Pajuelo D."/>
            <person name="Ebbesson L."/>
            <person name="Teles M."/>
            <person name="MacKenzie S."/>
            <person name="Amaro C."/>
        </authorList>
    </citation>
    <scope>NUCLEOTIDE SEQUENCE</scope>
</reference>
<dbReference type="EMBL" id="GBXM01078906">
    <property type="protein sequence ID" value="JAH29671.1"/>
    <property type="molecule type" value="Transcribed_RNA"/>
</dbReference>
<dbReference type="AlphaFoldDB" id="A0A0E9RKI2"/>
<sequence length="39" mass="4473">MSCDFFHPPQVLSKISVAKNKNKTKILSFQVTCMTFQPK</sequence>
<accession>A0A0E9RKI2</accession>
<organism evidence="1">
    <name type="scientific">Anguilla anguilla</name>
    <name type="common">European freshwater eel</name>
    <name type="synonym">Muraena anguilla</name>
    <dbReference type="NCBI Taxonomy" id="7936"/>
    <lineage>
        <taxon>Eukaryota</taxon>
        <taxon>Metazoa</taxon>
        <taxon>Chordata</taxon>
        <taxon>Craniata</taxon>
        <taxon>Vertebrata</taxon>
        <taxon>Euteleostomi</taxon>
        <taxon>Actinopterygii</taxon>
        <taxon>Neopterygii</taxon>
        <taxon>Teleostei</taxon>
        <taxon>Anguilliformes</taxon>
        <taxon>Anguillidae</taxon>
        <taxon>Anguilla</taxon>
    </lineage>
</organism>
<proteinExistence type="predicted"/>
<evidence type="ECO:0000313" key="1">
    <source>
        <dbReference type="EMBL" id="JAH29671.1"/>
    </source>
</evidence>
<name>A0A0E9RKI2_ANGAN</name>